<proteinExistence type="inferred from homology"/>
<comment type="catalytic activity">
    <reaction evidence="9">
        <text>S-methyl-5'-thioadenosine + phosphate = 5-(methylsulfanyl)-alpha-D-ribose 1-phosphate + adenine</text>
        <dbReference type="Rhea" id="RHEA:11852"/>
        <dbReference type="ChEBI" id="CHEBI:16708"/>
        <dbReference type="ChEBI" id="CHEBI:17509"/>
        <dbReference type="ChEBI" id="CHEBI:43474"/>
        <dbReference type="ChEBI" id="CHEBI:58533"/>
        <dbReference type="EC" id="2.4.2.28"/>
    </reaction>
    <physiologicalReaction direction="left-to-right" evidence="9">
        <dbReference type="Rhea" id="RHEA:11853"/>
    </physiologicalReaction>
</comment>
<evidence type="ECO:0000313" key="11">
    <source>
        <dbReference type="EMBL" id="GAA0319454.1"/>
    </source>
</evidence>
<keyword evidence="5" id="KW-0378">Hydrolase</keyword>
<dbReference type="Pfam" id="PF02578">
    <property type="entry name" value="Cu-oxidase_4"/>
    <property type="match status" value="1"/>
</dbReference>
<evidence type="ECO:0000256" key="5">
    <source>
        <dbReference type="ARBA" id="ARBA00022801"/>
    </source>
</evidence>
<dbReference type="Proteomes" id="UP001501787">
    <property type="component" value="Unassembled WGS sequence"/>
</dbReference>
<dbReference type="Gene3D" id="3.60.140.10">
    <property type="entry name" value="CNF1/YfiH-like putative cysteine hydrolases"/>
    <property type="match status" value="1"/>
</dbReference>
<reference evidence="12" key="1">
    <citation type="journal article" date="2019" name="Int. J. Syst. Evol. Microbiol.">
        <title>The Global Catalogue of Microorganisms (GCM) 10K type strain sequencing project: providing services to taxonomists for standard genome sequencing and annotation.</title>
        <authorList>
            <consortium name="The Broad Institute Genomics Platform"/>
            <consortium name="The Broad Institute Genome Sequencing Center for Infectious Disease"/>
            <person name="Wu L."/>
            <person name="Ma J."/>
        </authorList>
    </citation>
    <scope>NUCLEOTIDE SEQUENCE [LARGE SCALE GENOMIC DNA]</scope>
    <source>
        <strain evidence="12">JCM 16343</strain>
    </source>
</reference>
<keyword evidence="12" id="KW-1185">Reference proteome</keyword>
<keyword evidence="3" id="KW-0808">Transferase</keyword>
<dbReference type="InterPro" id="IPR003730">
    <property type="entry name" value="Cu_polyphenol_OxRdtase"/>
</dbReference>
<comment type="similarity">
    <text evidence="2 10">Belongs to the purine nucleoside phosphorylase YfiH/LACC1 family.</text>
</comment>
<evidence type="ECO:0000256" key="9">
    <source>
        <dbReference type="ARBA" id="ARBA00049893"/>
    </source>
</evidence>
<dbReference type="RefSeq" id="WP_201505364.1">
    <property type="nucleotide sequence ID" value="NZ_BAAAFR010000005.1"/>
</dbReference>
<keyword evidence="6" id="KW-0862">Zinc</keyword>
<keyword evidence="4" id="KW-0479">Metal-binding</keyword>
<dbReference type="SUPFAM" id="SSF64438">
    <property type="entry name" value="CNF1/YfiH-like putative cysteine hydrolases"/>
    <property type="match status" value="1"/>
</dbReference>
<comment type="catalytic activity">
    <reaction evidence="8">
        <text>adenosine + phosphate = alpha-D-ribose 1-phosphate + adenine</text>
        <dbReference type="Rhea" id="RHEA:27642"/>
        <dbReference type="ChEBI" id="CHEBI:16335"/>
        <dbReference type="ChEBI" id="CHEBI:16708"/>
        <dbReference type="ChEBI" id="CHEBI:43474"/>
        <dbReference type="ChEBI" id="CHEBI:57720"/>
        <dbReference type="EC" id="2.4.2.1"/>
    </reaction>
    <physiologicalReaction direction="left-to-right" evidence="8">
        <dbReference type="Rhea" id="RHEA:27643"/>
    </physiologicalReaction>
</comment>
<evidence type="ECO:0000313" key="12">
    <source>
        <dbReference type="Proteomes" id="UP001501787"/>
    </source>
</evidence>
<evidence type="ECO:0000256" key="1">
    <source>
        <dbReference type="ARBA" id="ARBA00000553"/>
    </source>
</evidence>
<dbReference type="InterPro" id="IPR038371">
    <property type="entry name" value="Cu_polyphenol_OxRdtase_sf"/>
</dbReference>
<evidence type="ECO:0000256" key="2">
    <source>
        <dbReference type="ARBA" id="ARBA00007353"/>
    </source>
</evidence>
<evidence type="ECO:0000256" key="10">
    <source>
        <dbReference type="RuleBase" id="RU361274"/>
    </source>
</evidence>
<dbReference type="PANTHER" id="PTHR30616:SF2">
    <property type="entry name" value="PURINE NUCLEOSIDE PHOSPHORYLASE LACC1"/>
    <property type="match status" value="1"/>
</dbReference>
<dbReference type="CDD" id="cd16833">
    <property type="entry name" value="YfiH"/>
    <property type="match status" value="1"/>
</dbReference>
<sequence length="277" mass="29894">MSEPLQILAHRDRLLVLQTTTGLAAAASDMLQPQTASYGAFNLGLHVRDDSASVLANRMALLDAVNQYTTAQPITKIQWLNQVHGDTVYLADKAPSLQAPDADALISQRAGQALAIMTADCVPVVLHQPATGQIAAIHAGWQGLANGIIAKTAAQFATDMPIHAWIGACISQDNYEVDMTVAQKLYAGCQQARSVSDMTAAAFVARYSDAPSLSAAKCHIDLPKLAFDQLRYAGAEVQHPLPIDCSYAQTRYYSYRRQTHRAQTATGRMAMVIVRLS</sequence>
<dbReference type="NCBIfam" id="TIGR00726">
    <property type="entry name" value="peptidoglycan editing factor PgeF"/>
    <property type="match status" value="1"/>
</dbReference>
<protein>
    <recommendedName>
        <fullName evidence="10">Purine nucleoside phosphorylase</fullName>
    </recommendedName>
</protein>
<dbReference type="PANTHER" id="PTHR30616">
    <property type="entry name" value="UNCHARACTERIZED PROTEIN YFIH"/>
    <property type="match status" value="1"/>
</dbReference>
<accession>A0ABP3FM64</accession>
<gene>
    <name evidence="11" type="primary">pgeF</name>
    <name evidence="11" type="ORF">GCM10009129_16400</name>
</gene>
<organism evidence="11 12">
    <name type="scientific">Psychrobacter aestuarii</name>
    <dbReference type="NCBI Taxonomy" id="556327"/>
    <lineage>
        <taxon>Bacteria</taxon>
        <taxon>Pseudomonadati</taxon>
        <taxon>Pseudomonadota</taxon>
        <taxon>Gammaproteobacteria</taxon>
        <taxon>Moraxellales</taxon>
        <taxon>Moraxellaceae</taxon>
        <taxon>Psychrobacter</taxon>
    </lineage>
</organism>
<evidence type="ECO:0000256" key="8">
    <source>
        <dbReference type="ARBA" id="ARBA00048968"/>
    </source>
</evidence>
<evidence type="ECO:0000256" key="7">
    <source>
        <dbReference type="ARBA" id="ARBA00047989"/>
    </source>
</evidence>
<comment type="catalytic activity">
    <reaction evidence="1">
        <text>inosine + phosphate = alpha-D-ribose 1-phosphate + hypoxanthine</text>
        <dbReference type="Rhea" id="RHEA:27646"/>
        <dbReference type="ChEBI" id="CHEBI:17368"/>
        <dbReference type="ChEBI" id="CHEBI:17596"/>
        <dbReference type="ChEBI" id="CHEBI:43474"/>
        <dbReference type="ChEBI" id="CHEBI:57720"/>
        <dbReference type="EC" id="2.4.2.1"/>
    </reaction>
    <physiologicalReaction direction="left-to-right" evidence="1">
        <dbReference type="Rhea" id="RHEA:27647"/>
    </physiologicalReaction>
</comment>
<evidence type="ECO:0000256" key="3">
    <source>
        <dbReference type="ARBA" id="ARBA00022679"/>
    </source>
</evidence>
<name>A0ABP3FM64_9GAMM</name>
<comment type="caution">
    <text evidence="11">The sequence shown here is derived from an EMBL/GenBank/DDBJ whole genome shotgun (WGS) entry which is preliminary data.</text>
</comment>
<dbReference type="InterPro" id="IPR011324">
    <property type="entry name" value="Cytotoxic_necrot_fac-like_cat"/>
</dbReference>
<evidence type="ECO:0000256" key="4">
    <source>
        <dbReference type="ARBA" id="ARBA00022723"/>
    </source>
</evidence>
<evidence type="ECO:0000256" key="6">
    <source>
        <dbReference type="ARBA" id="ARBA00022833"/>
    </source>
</evidence>
<dbReference type="EMBL" id="BAAAFR010000005">
    <property type="protein sequence ID" value="GAA0319454.1"/>
    <property type="molecule type" value="Genomic_DNA"/>
</dbReference>
<comment type="catalytic activity">
    <reaction evidence="7">
        <text>adenosine + H2O + H(+) = inosine + NH4(+)</text>
        <dbReference type="Rhea" id="RHEA:24408"/>
        <dbReference type="ChEBI" id="CHEBI:15377"/>
        <dbReference type="ChEBI" id="CHEBI:15378"/>
        <dbReference type="ChEBI" id="CHEBI:16335"/>
        <dbReference type="ChEBI" id="CHEBI:17596"/>
        <dbReference type="ChEBI" id="CHEBI:28938"/>
        <dbReference type="EC" id="3.5.4.4"/>
    </reaction>
    <physiologicalReaction direction="left-to-right" evidence="7">
        <dbReference type="Rhea" id="RHEA:24409"/>
    </physiologicalReaction>
</comment>